<evidence type="ECO:0000313" key="2">
    <source>
        <dbReference type="Proteomes" id="UP000198847"/>
    </source>
</evidence>
<gene>
    <name evidence="1" type="ORF">SAMN04490178_11263</name>
</gene>
<dbReference type="RefSeq" id="WP_218140655.1">
    <property type="nucleotide sequence ID" value="NZ_FODY01000012.1"/>
</dbReference>
<protein>
    <submittedName>
        <fullName evidence="1">Uncharacterized protein</fullName>
    </submittedName>
</protein>
<sequence length="140" mass="15980">MQVDALITEIGNCCLGEEFCLQCKQEDCLIGFCKKSLLTVLKQKDDFITNGMQALPYNDTKLYDTDTVVNAIGFLLNQCRNCNVYHDEDCIINIIRSSLEIILLGEVQEYRGSTLLYLNDIQKVNAEMADKILHSVQRRH</sequence>
<dbReference type="AlphaFoldDB" id="A0A1H8VQN7"/>
<name>A0A1H8VQN7_9FIRM</name>
<reference evidence="1 2" key="1">
    <citation type="submission" date="2016-10" db="EMBL/GenBank/DDBJ databases">
        <authorList>
            <person name="de Groot N.N."/>
        </authorList>
    </citation>
    <scope>NUCLEOTIDE SEQUENCE [LARGE SCALE GENOMIC DNA]</scope>
    <source>
        <strain evidence="1 2">DSM 13305</strain>
    </source>
</reference>
<dbReference type="EMBL" id="FODY01000012">
    <property type="protein sequence ID" value="SEP17590.1"/>
    <property type="molecule type" value="Genomic_DNA"/>
</dbReference>
<organism evidence="1 2">
    <name type="scientific">Propionispora vibrioides</name>
    <dbReference type="NCBI Taxonomy" id="112903"/>
    <lineage>
        <taxon>Bacteria</taxon>
        <taxon>Bacillati</taxon>
        <taxon>Bacillota</taxon>
        <taxon>Negativicutes</taxon>
        <taxon>Selenomonadales</taxon>
        <taxon>Sporomusaceae</taxon>
        <taxon>Propionispora</taxon>
    </lineage>
</organism>
<proteinExistence type="predicted"/>
<dbReference type="Proteomes" id="UP000198847">
    <property type="component" value="Unassembled WGS sequence"/>
</dbReference>
<evidence type="ECO:0000313" key="1">
    <source>
        <dbReference type="EMBL" id="SEP17590.1"/>
    </source>
</evidence>
<dbReference type="STRING" id="112903.SAMN04490178_11263"/>
<keyword evidence="2" id="KW-1185">Reference proteome</keyword>
<accession>A0A1H8VQN7</accession>